<evidence type="ECO:0000256" key="4">
    <source>
        <dbReference type="ARBA" id="ARBA00011738"/>
    </source>
</evidence>
<feature type="binding site" evidence="9">
    <location>
        <position position="109"/>
    </location>
    <ligand>
        <name>5-phospho-alpha-D-ribose 1-diphosphate</name>
        <dbReference type="ChEBI" id="CHEBI:58017"/>
        <note>ligand shared between dimeric partners</note>
    </ligand>
</feature>
<keyword evidence="7 9" id="KW-0808">Transferase</keyword>
<dbReference type="InterPro" id="IPR023031">
    <property type="entry name" value="OPRT"/>
</dbReference>
<comment type="similarity">
    <text evidence="3 9">Belongs to the purine/pyrimidine phosphoribosyltransferase family. PyrE subfamily.</text>
</comment>
<sequence length="227" mass="24319">MTQDQKMHGQDFVRFAIEAGVLRFGDFALKSGRRSPYFFNAGLFNSGAALARLGQFYARALVESGLGVDMLFGPAYKGIPLAAATAIALADRHDRDLPYAFNRKEAKDHGEGGRIVGSPLKGRVLVIDDVITAGTSVRESVELIEGAGARLAGVLIALDRRERGTAGLSATDEVAARHGVPVISIASLDALIEFMSLNPEYGDFTPELRGAMQTYRLQFGVTDRGGT</sequence>
<name>A0ABZ0S9H1_9GAMM</name>
<evidence type="ECO:0000256" key="7">
    <source>
        <dbReference type="ARBA" id="ARBA00022679"/>
    </source>
</evidence>
<feature type="binding site" description="in other chain" evidence="9">
    <location>
        <position position="104"/>
    </location>
    <ligand>
        <name>5-phospho-alpha-D-ribose 1-diphosphate</name>
        <dbReference type="ChEBI" id="CHEBI:58017"/>
        <note>ligand shared between dimeric partners</note>
    </ligand>
</feature>
<protein>
    <recommendedName>
        <fullName evidence="5 9">Orotate phosphoribosyltransferase</fullName>
        <shortName evidence="9">OPRT</shortName>
        <shortName evidence="9">OPRTase</shortName>
        <ecNumber evidence="5 9">2.4.2.10</ecNumber>
    </recommendedName>
</protein>
<dbReference type="InterPro" id="IPR000836">
    <property type="entry name" value="PRTase_dom"/>
</dbReference>
<evidence type="ECO:0000256" key="8">
    <source>
        <dbReference type="ARBA" id="ARBA00022975"/>
    </source>
</evidence>
<dbReference type="HAMAP" id="MF_01208">
    <property type="entry name" value="PyrE"/>
    <property type="match status" value="1"/>
</dbReference>
<dbReference type="CDD" id="cd06223">
    <property type="entry name" value="PRTases_typeI"/>
    <property type="match status" value="1"/>
</dbReference>
<dbReference type="EC" id="2.4.2.10" evidence="5 9"/>
<accession>A0ABZ0S9H1</accession>
<dbReference type="Proteomes" id="UP001432180">
    <property type="component" value="Chromosome"/>
</dbReference>
<evidence type="ECO:0000256" key="1">
    <source>
        <dbReference type="ARBA" id="ARBA00003769"/>
    </source>
</evidence>
<dbReference type="InterPro" id="IPR029057">
    <property type="entry name" value="PRTase-like"/>
</dbReference>
<evidence type="ECO:0000256" key="3">
    <source>
        <dbReference type="ARBA" id="ARBA00006340"/>
    </source>
</evidence>
<feature type="binding site" evidence="9">
    <location>
        <position position="103"/>
    </location>
    <ligand>
        <name>5-phospho-alpha-D-ribose 1-diphosphate</name>
        <dbReference type="ChEBI" id="CHEBI:58017"/>
        <note>ligand shared between dimeric partners</note>
    </ligand>
</feature>
<dbReference type="InterPro" id="IPR004467">
    <property type="entry name" value="Or_phspho_trans_dom"/>
</dbReference>
<reference evidence="11 12" key="1">
    <citation type="journal article" date="2023" name="Microorganisms">
        <title>Thiorhodovibrio frisius and Trv. litoralis spp. nov., Two Novel Members from a Clade of Fastidious Purple Sulfur Bacteria That Exhibit Unique Red-Shifted Light-Harvesting Capabilities.</title>
        <authorList>
            <person name="Methner A."/>
            <person name="Kuzyk S.B."/>
            <person name="Petersen J."/>
            <person name="Bauer S."/>
            <person name="Brinkmann H."/>
            <person name="Sichau K."/>
            <person name="Wanner G."/>
            <person name="Wolf J."/>
            <person name="Neumann-Schaal M."/>
            <person name="Henke P."/>
            <person name="Tank M."/>
            <person name="Sproer C."/>
            <person name="Bunk B."/>
            <person name="Overmann J."/>
        </authorList>
    </citation>
    <scope>NUCLEOTIDE SEQUENCE [LARGE SCALE GENOMIC DNA]</scope>
    <source>
        <strain evidence="11 12">DSM 6702</strain>
    </source>
</reference>
<keyword evidence="8 9" id="KW-0665">Pyrimidine biosynthesis</keyword>
<feature type="binding site" description="in other chain" evidence="9">
    <location>
        <begin position="128"/>
        <end position="136"/>
    </location>
    <ligand>
        <name>5-phospho-alpha-D-ribose 1-diphosphate</name>
        <dbReference type="ChEBI" id="CHEBI:58017"/>
        <note>ligand shared between dimeric partners</note>
    </ligand>
</feature>
<proteinExistence type="inferred from homology"/>
<evidence type="ECO:0000259" key="10">
    <source>
        <dbReference type="Pfam" id="PF00156"/>
    </source>
</evidence>
<feature type="binding site" evidence="9">
    <location>
        <position position="132"/>
    </location>
    <ligand>
        <name>orotate</name>
        <dbReference type="ChEBI" id="CHEBI:30839"/>
    </ligand>
</feature>
<evidence type="ECO:0000313" key="12">
    <source>
        <dbReference type="Proteomes" id="UP001432180"/>
    </source>
</evidence>
<comment type="cofactor">
    <cofactor evidence="9">
        <name>Mg(2+)</name>
        <dbReference type="ChEBI" id="CHEBI:18420"/>
    </cofactor>
</comment>
<comment type="catalytic activity">
    <reaction evidence="9">
        <text>orotidine 5'-phosphate + diphosphate = orotate + 5-phospho-alpha-D-ribose 1-diphosphate</text>
        <dbReference type="Rhea" id="RHEA:10380"/>
        <dbReference type="ChEBI" id="CHEBI:30839"/>
        <dbReference type="ChEBI" id="CHEBI:33019"/>
        <dbReference type="ChEBI" id="CHEBI:57538"/>
        <dbReference type="ChEBI" id="CHEBI:58017"/>
        <dbReference type="EC" id="2.4.2.10"/>
    </reaction>
</comment>
<evidence type="ECO:0000256" key="5">
    <source>
        <dbReference type="ARBA" id="ARBA00011971"/>
    </source>
</evidence>
<keyword evidence="9" id="KW-0460">Magnesium</keyword>
<feature type="binding site" description="in other chain" evidence="9">
    <location>
        <begin position="76"/>
        <end position="77"/>
    </location>
    <ligand>
        <name>5-phospho-alpha-D-ribose 1-diphosphate</name>
        <dbReference type="ChEBI" id="CHEBI:58017"/>
        <note>ligand shared between dimeric partners</note>
    </ligand>
</feature>
<dbReference type="Pfam" id="PF00156">
    <property type="entry name" value="Pribosyltran"/>
    <property type="match status" value="1"/>
</dbReference>
<dbReference type="GO" id="GO:0004588">
    <property type="term" value="F:orotate phosphoribosyltransferase activity"/>
    <property type="evidence" value="ECO:0007669"/>
    <property type="project" value="UniProtKB-EC"/>
</dbReference>
<feature type="binding site" evidence="9">
    <location>
        <begin position="38"/>
        <end position="39"/>
    </location>
    <ligand>
        <name>orotate</name>
        <dbReference type="ChEBI" id="CHEBI:30839"/>
    </ligand>
</feature>
<dbReference type="NCBIfam" id="TIGR00336">
    <property type="entry name" value="pyrE"/>
    <property type="match status" value="1"/>
</dbReference>
<dbReference type="SUPFAM" id="SSF53271">
    <property type="entry name" value="PRTase-like"/>
    <property type="match status" value="1"/>
</dbReference>
<dbReference type="Gene3D" id="3.40.50.2020">
    <property type="match status" value="1"/>
</dbReference>
<gene>
    <name evidence="9 11" type="primary">pyrE</name>
    <name evidence="11" type="ORF">Thiowin_01163</name>
</gene>
<evidence type="ECO:0000256" key="6">
    <source>
        <dbReference type="ARBA" id="ARBA00022676"/>
    </source>
</evidence>
<keyword evidence="12" id="KW-1185">Reference proteome</keyword>
<comment type="function">
    <text evidence="1 9">Catalyzes the transfer of a ribosyl phosphate group from 5-phosphoribose 1-diphosphate to orotate, leading to the formation of orotidine monophosphate (OMP).</text>
</comment>
<evidence type="ECO:0000256" key="2">
    <source>
        <dbReference type="ARBA" id="ARBA00004889"/>
    </source>
</evidence>
<evidence type="ECO:0000256" key="9">
    <source>
        <dbReference type="HAMAP-Rule" id="MF_01208"/>
    </source>
</evidence>
<feature type="binding site" evidence="9">
    <location>
        <position position="160"/>
    </location>
    <ligand>
        <name>orotate</name>
        <dbReference type="ChEBI" id="CHEBI:30839"/>
    </ligand>
</feature>
<keyword evidence="6 9" id="KW-0328">Glycosyltransferase</keyword>
<dbReference type="PANTHER" id="PTHR46683">
    <property type="entry name" value="OROTATE PHOSPHORIBOSYLTRANSFERASE 1-RELATED"/>
    <property type="match status" value="1"/>
</dbReference>
<comment type="subunit">
    <text evidence="4 9">Homodimer.</text>
</comment>
<dbReference type="EMBL" id="CP121472">
    <property type="protein sequence ID" value="WPL16210.1"/>
    <property type="molecule type" value="Genomic_DNA"/>
</dbReference>
<organism evidence="11 12">
    <name type="scientific">Thiorhodovibrio winogradskyi</name>
    <dbReference type="NCBI Taxonomy" id="77007"/>
    <lineage>
        <taxon>Bacteria</taxon>
        <taxon>Pseudomonadati</taxon>
        <taxon>Pseudomonadota</taxon>
        <taxon>Gammaproteobacteria</taxon>
        <taxon>Chromatiales</taxon>
        <taxon>Chromatiaceae</taxon>
        <taxon>Thiorhodovibrio</taxon>
    </lineage>
</organism>
<feature type="binding site" description="in other chain" evidence="9">
    <location>
        <position position="30"/>
    </location>
    <ligand>
        <name>5-phospho-alpha-D-ribose 1-diphosphate</name>
        <dbReference type="ChEBI" id="CHEBI:58017"/>
        <note>ligand shared between dimeric partners</note>
    </ligand>
</feature>
<comment type="pathway">
    <text evidence="2 9">Pyrimidine metabolism; UMP biosynthesis via de novo pathway; UMP from orotate: step 1/2.</text>
</comment>
<dbReference type="PANTHER" id="PTHR46683:SF1">
    <property type="entry name" value="OROTATE PHOSPHORIBOSYLTRANSFERASE 1-RELATED"/>
    <property type="match status" value="1"/>
</dbReference>
<feature type="binding site" evidence="9">
    <location>
        <position position="107"/>
    </location>
    <ligand>
        <name>5-phospho-alpha-D-ribose 1-diphosphate</name>
        <dbReference type="ChEBI" id="CHEBI:58017"/>
        <note>ligand shared between dimeric partners</note>
    </ligand>
</feature>
<evidence type="ECO:0000313" key="11">
    <source>
        <dbReference type="EMBL" id="WPL16210.1"/>
    </source>
</evidence>
<feature type="domain" description="Phosphoribosyltransferase" evidence="10">
    <location>
        <begin position="50"/>
        <end position="163"/>
    </location>
</feature>